<dbReference type="InterPro" id="IPR016187">
    <property type="entry name" value="CTDL_fold"/>
</dbReference>
<evidence type="ECO:0000259" key="2">
    <source>
        <dbReference type="PROSITE" id="PS50041"/>
    </source>
</evidence>
<dbReference type="PANTHER" id="PTHR45784:SF3">
    <property type="entry name" value="C-TYPE LECTIN DOMAIN FAMILY 4 MEMBER K-LIKE-RELATED"/>
    <property type="match status" value="1"/>
</dbReference>
<dbReference type="SMART" id="SM00034">
    <property type="entry name" value="CLECT"/>
    <property type="match status" value="2"/>
</dbReference>
<evidence type="ECO:0000313" key="4">
    <source>
        <dbReference type="Proteomes" id="UP001460270"/>
    </source>
</evidence>
<gene>
    <name evidence="3" type="ORF">WMY93_025836</name>
</gene>
<proteinExistence type="predicted"/>
<dbReference type="Proteomes" id="UP001460270">
    <property type="component" value="Unassembled WGS sequence"/>
</dbReference>
<dbReference type="PANTHER" id="PTHR45784">
    <property type="entry name" value="C-TYPE LECTIN DOMAIN FAMILY 20 MEMBER A-RELATED"/>
    <property type="match status" value="1"/>
</dbReference>
<dbReference type="SUPFAM" id="SSF56436">
    <property type="entry name" value="C-type lectin-like"/>
    <property type="match status" value="2"/>
</dbReference>
<evidence type="ECO:0000313" key="3">
    <source>
        <dbReference type="EMBL" id="KAK7886215.1"/>
    </source>
</evidence>
<dbReference type="InterPro" id="IPR001304">
    <property type="entry name" value="C-type_lectin-like"/>
</dbReference>
<reference evidence="4" key="1">
    <citation type="submission" date="2024-04" db="EMBL/GenBank/DDBJ databases">
        <title>Salinicola lusitanus LLJ914,a marine bacterium isolated from the Okinawa Trough.</title>
        <authorList>
            <person name="Li J."/>
        </authorList>
    </citation>
    <scope>NUCLEOTIDE SEQUENCE [LARGE SCALE GENOMIC DNA]</scope>
</reference>
<comment type="caution">
    <text evidence="3">The sequence shown here is derived from an EMBL/GenBank/DDBJ whole genome shotgun (WGS) entry which is preliminary data.</text>
</comment>
<dbReference type="InterPro" id="IPR018378">
    <property type="entry name" value="C-type_lectin_CS"/>
</dbReference>
<dbReference type="CDD" id="cd00037">
    <property type="entry name" value="CLECT"/>
    <property type="match status" value="1"/>
</dbReference>
<dbReference type="AlphaFoldDB" id="A0AAW0N010"/>
<feature type="domain" description="C-type lectin" evidence="2">
    <location>
        <begin position="199"/>
        <end position="307"/>
    </location>
</feature>
<dbReference type="EMBL" id="JBBPFD010000019">
    <property type="protein sequence ID" value="KAK7886215.1"/>
    <property type="molecule type" value="Genomic_DNA"/>
</dbReference>
<organism evidence="3 4">
    <name type="scientific">Mugilogobius chulae</name>
    <name type="common">yellowstripe goby</name>
    <dbReference type="NCBI Taxonomy" id="88201"/>
    <lineage>
        <taxon>Eukaryota</taxon>
        <taxon>Metazoa</taxon>
        <taxon>Chordata</taxon>
        <taxon>Craniata</taxon>
        <taxon>Vertebrata</taxon>
        <taxon>Euteleostomi</taxon>
        <taxon>Actinopterygii</taxon>
        <taxon>Neopterygii</taxon>
        <taxon>Teleostei</taxon>
        <taxon>Neoteleostei</taxon>
        <taxon>Acanthomorphata</taxon>
        <taxon>Gobiaria</taxon>
        <taxon>Gobiiformes</taxon>
        <taxon>Gobioidei</taxon>
        <taxon>Gobiidae</taxon>
        <taxon>Gobionellinae</taxon>
        <taxon>Mugilogobius</taxon>
    </lineage>
</organism>
<dbReference type="PROSITE" id="PS00615">
    <property type="entry name" value="C_TYPE_LECTIN_1"/>
    <property type="match status" value="2"/>
</dbReference>
<sequence length="375" mass="43240">MMHLKCFRAGHVVTQETIRKLQYLDPHERITFTINQNQGPMAGTGTSEMDTYLAALLLTFGSVLVSCSRYPFRHYHYIDTAMTWPEAQQYCRKHHSDLATFESMEEIQQLQPTISYSWVWIGLIDDPPSWKQTSAKDPNSWRWSATGETSQSGYQVWSTGGPDYYDLSETCVMIDTGGNWQDYNCNTLLGFVCFTESSQSQVTYTYISTQKTWSDAQAYCRQHHTDLAVIESYLQNTYVYNSITPRVPAWFGLYRVPWTWSDQSLSTFRNWRQGSPNNPAAQHCVAENPDHLWDDDYCNYSYKVLCQTVTKLQTSVRGILQTGADLTLPEINAQILQKVEAELRRRGWTDFRLSWRIKPVKQTMKHTAPSQCGAV</sequence>
<accession>A0AAW0N010</accession>
<dbReference type="InterPro" id="IPR016186">
    <property type="entry name" value="C-type_lectin-like/link_sf"/>
</dbReference>
<dbReference type="PROSITE" id="PS50041">
    <property type="entry name" value="C_TYPE_LECTIN_2"/>
    <property type="match status" value="2"/>
</dbReference>
<keyword evidence="4" id="KW-1185">Reference proteome</keyword>
<name>A0AAW0N010_9GOBI</name>
<evidence type="ECO:0000256" key="1">
    <source>
        <dbReference type="ARBA" id="ARBA00023157"/>
    </source>
</evidence>
<protein>
    <recommendedName>
        <fullName evidence="2">C-type lectin domain-containing protein</fullName>
    </recommendedName>
</protein>
<dbReference type="Pfam" id="PF00059">
    <property type="entry name" value="Lectin_C"/>
    <property type="match status" value="2"/>
</dbReference>
<keyword evidence="1" id="KW-1015">Disulfide bond</keyword>
<dbReference type="Gene3D" id="3.10.100.10">
    <property type="entry name" value="Mannose-Binding Protein A, subunit A"/>
    <property type="match status" value="2"/>
</dbReference>
<feature type="domain" description="C-type lectin" evidence="2">
    <location>
        <begin position="70"/>
        <end position="194"/>
    </location>
</feature>